<sequence length="144" mass="16009">MSIEVVTRKAGSFVHRVQVASFEELLVDVPSVVGGEDSAPDPHDYFDLSLGACKSITVLMYARRKGLPLASIVTTVDRDDSDERRAGENAEYRLSVSMHFQAEDGAELDEATRQRLLEISERCPIHRLMTSTRVSVTSREISPE</sequence>
<evidence type="ECO:0000313" key="1">
    <source>
        <dbReference type="EMBL" id="MDO6673403.1"/>
    </source>
</evidence>
<dbReference type="EMBL" id="JAUORK010000024">
    <property type="protein sequence ID" value="MDO6673403.1"/>
    <property type="molecule type" value="Genomic_DNA"/>
</dbReference>
<organism evidence="1 2">
    <name type="scientific">Cobetia amphilecti</name>
    <dbReference type="NCBI Taxonomy" id="1055104"/>
    <lineage>
        <taxon>Bacteria</taxon>
        <taxon>Pseudomonadati</taxon>
        <taxon>Pseudomonadota</taxon>
        <taxon>Gammaproteobacteria</taxon>
        <taxon>Oceanospirillales</taxon>
        <taxon>Halomonadaceae</taxon>
        <taxon>Cobetia</taxon>
    </lineage>
</organism>
<dbReference type="RefSeq" id="WP_303595089.1">
    <property type="nucleotide sequence ID" value="NZ_JAUORK010000024.1"/>
</dbReference>
<dbReference type="PANTHER" id="PTHR39624:SF2">
    <property type="entry name" value="OSMC-LIKE PROTEIN"/>
    <property type="match status" value="1"/>
</dbReference>
<dbReference type="Gene3D" id="3.30.300.20">
    <property type="match status" value="1"/>
</dbReference>
<dbReference type="InterPro" id="IPR036102">
    <property type="entry name" value="OsmC/Ohrsf"/>
</dbReference>
<dbReference type="InterPro" id="IPR003718">
    <property type="entry name" value="OsmC/Ohr_fam"/>
</dbReference>
<dbReference type="AlphaFoldDB" id="A0AAP4X2N5"/>
<dbReference type="InterPro" id="IPR015946">
    <property type="entry name" value="KH_dom-like_a/b"/>
</dbReference>
<proteinExistence type="predicted"/>
<protein>
    <submittedName>
        <fullName evidence="1">OsmC family protein</fullName>
    </submittedName>
</protein>
<accession>A0AAP4X2N5</accession>
<reference evidence="1" key="1">
    <citation type="submission" date="2023-07" db="EMBL/GenBank/DDBJ databases">
        <title>Genome content predicts the carbon catabolic preferences of heterotrophic bacteria.</title>
        <authorList>
            <person name="Gralka M."/>
        </authorList>
    </citation>
    <scope>NUCLEOTIDE SEQUENCE</scope>
    <source>
        <strain evidence="1">C2R13</strain>
    </source>
</reference>
<evidence type="ECO:0000313" key="2">
    <source>
        <dbReference type="Proteomes" id="UP001170481"/>
    </source>
</evidence>
<dbReference type="Pfam" id="PF02566">
    <property type="entry name" value="OsmC"/>
    <property type="match status" value="1"/>
</dbReference>
<dbReference type="Proteomes" id="UP001170481">
    <property type="component" value="Unassembled WGS sequence"/>
</dbReference>
<dbReference type="SUPFAM" id="SSF82784">
    <property type="entry name" value="OsmC-like"/>
    <property type="match status" value="1"/>
</dbReference>
<comment type="caution">
    <text evidence="1">The sequence shown here is derived from an EMBL/GenBank/DDBJ whole genome shotgun (WGS) entry which is preliminary data.</text>
</comment>
<gene>
    <name evidence="1" type="ORF">Q4535_14915</name>
</gene>
<dbReference type="PANTHER" id="PTHR39624">
    <property type="entry name" value="PROTEIN INVOLVED IN RIMO-MEDIATED BETA-METHYLTHIOLATION OF RIBOSOMAL PROTEIN S12 YCAO"/>
    <property type="match status" value="1"/>
</dbReference>
<name>A0AAP4X2N5_9GAMM</name>